<dbReference type="InterPro" id="IPR042188">
    <property type="entry name" value="MmgE/PrpD_sf_2"/>
</dbReference>
<keyword evidence="5" id="KW-1185">Reference proteome</keyword>
<dbReference type="EMBL" id="OGTP01000028">
    <property type="protein sequence ID" value="SPB18238.1"/>
    <property type="molecule type" value="Genomic_DNA"/>
</dbReference>
<gene>
    <name evidence="4" type="ORF">NOV72_05437</name>
</gene>
<dbReference type="Gene3D" id="3.30.1330.120">
    <property type="entry name" value="2-methylcitrate dehydratase PrpD"/>
    <property type="match status" value="1"/>
</dbReference>
<dbReference type="InterPro" id="IPR005656">
    <property type="entry name" value="MmgE_PrpD"/>
</dbReference>
<comment type="similarity">
    <text evidence="1">Belongs to the PrpD family.</text>
</comment>
<dbReference type="Pfam" id="PF19305">
    <property type="entry name" value="MmgE_PrpD_C"/>
    <property type="match status" value="1"/>
</dbReference>
<organism evidence="4 5">
    <name type="scientific">Caballeronia novacaledonica</name>
    <dbReference type="NCBI Taxonomy" id="1544861"/>
    <lineage>
        <taxon>Bacteria</taxon>
        <taxon>Pseudomonadati</taxon>
        <taxon>Pseudomonadota</taxon>
        <taxon>Betaproteobacteria</taxon>
        <taxon>Burkholderiales</taxon>
        <taxon>Burkholderiaceae</taxon>
        <taxon>Caballeronia</taxon>
    </lineage>
</organism>
<dbReference type="SUPFAM" id="SSF103378">
    <property type="entry name" value="2-methylcitrate dehydratase PrpD"/>
    <property type="match status" value="1"/>
</dbReference>
<dbReference type="AlphaFoldDB" id="A0A2U3IDG4"/>
<feature type="domain" description="MmgE/PrpD C-terminal" evidence="3">
    <location>
        <begin position="283"/>
        <end position="450"/>
    </location>
</feature>
<dbReference type="InterPro" id="IPR045337">
    <property type="entry name" value="MmgE_PrpD_C"/>
</dbReference>
<sequence>MPDQSFSRSMDSFMADDIKTLEEAVARFVVDFDSRHINDDAREAVKRLVKDQLAIQIGASQLPWSRQVRKFRNPRPGTATIVAETFKAAPADAAYINAAYGHGFEYDDFAGNAHPGCCVVPTAFAVGEEVGATLEEVTVALLAGYETYVRIGRLGSPDLLNAGWQPHSVLANFGAAATAAKLYGLNAEQTFNALSIALSHASGTTEYASTGGSIKRAHAGLAVRNGIESVELALAGVTGPRRFLTGDRGLYRTFIRKAVGDEAIDDFALDAPLQVEQMSFKAYCCCAANHAYIETMARVRERVHEITGVDARIQTMTDAIVGTRNAHIYAPRNIEELQYSLPVQMALSALSMGNGYRTHRDFLEKKLDLSPQSEVIRFAQLIRLTVSPELDEKYRFFVADVTVRYRDGSSEHIFQERATGSPTRPFTASQFAAKLTELTTDVISKSQAEALFDVIDRHPPDMPIREVTALLQRG</sequence>
<evidence type="ECO:0000259" key="2">
    <source>
        <dbReference type="Pfam" id="PF03972"/>
    </source>
</evidence>
<feature type="domain" description="MmgE/PrpD N-terminal" evidence="2">
    <location>
        <begin position="24"/>
        <end position="257"/>
    </location>
</feature>
<dbReference type="InterPro" id="IPR036148">
    <property type="entry name" value="MmgE/PrpD_sf"/>
</dbReference>
<dbReference type="InterPro" id="IPR042183">
    <property type="entry name" value="MmgE/PrpD_sf_1"/>
</dbReference>
<evidence type="ECO:0000313" key="5">
    <source>
        <dbReference type="Proteomes" id="UP000238169"/>
    </source>
</evidence>
<protein>
    <submittedName>
        <fullName evidence="4">2-methylcitrate dehydratase</fullName>
    </submittedName>
</protein>
<evidence type="ECO:0000259" key="3">
    <source>
        <dbReference type="Pfam" id="PF19305"/>
    </source>
</evidence>
<dbReference type="Gene3D" id="1.10.4100.10">
    <property type="entry name" value="2-methylcitrate dehydratase PrpD"/>
    <property type="match status" value="1"/>
</dbReference>
<dbReference type="PANTHER" id="PTHR16943">
    <property type="entry name" value="2-METHYLCITRATE DEHYDRATASE-RELATED"/>
    <property type="match status" value="1"/>
</dbReference>
<dbReference type="Pfam" id="PF03972">
    <property type="entry name" value="MmgE_PrpD_N"/>
    <property type="match status" value="1"/>
</dbReference>
<dbReference type="InterPro" id="IPR045336">
    <property type="entry name" value="MmgE_PrpD_N"/>
</dbReference>
<accession>A0A2U3IDG4</accession>
<dbReference type="PANTHER" id="PTHR16943:SF8">
    <property type="entry name" value="2-METHYLCITRATE DEHYDRATASE"/>
    <property type="match status" value="1"/>
</dbReference>
<reference evidence="5" key="1">
    <citation type="submission" date="2018-01" db="EMBL/GenBank/DDBJ databases">
        <authorList>
            <person name="Peeters C."/>
        </authorList>
    </citation>
    <scope>NUCLEOTIDE SEQUENCE [LARGE SCALE GENOMIC DNA]</scope>
</reference>
<proteinExistence type="inferred from homology"/>
<evidence type="ECO:0000256" key="1">
    <source>
        <dbReference type="ARBA" id="ARBA00006174"/>
    </source>
</evidence>
<dbReference type="GO" id="GO:0016829">
    <property type="term" value="F:lyase activity"/>
    <property type="evidence" value="ECO:0007669"/>
    <property type="project" value="InterPro"/>
</dbReference>
<name>A0A2U3IDG4_9BURK</name>
<dbReference type="Proteomes" id="UP000238169">
    <property type="component" value="Unassembled WGS sequence"/>
</dbReference>
<evidence type="ECO:0000313" key="4">
    <source>
        <dbReference type="EMBL" id="SPB18238.1"/>
    </source>
</evidence>